<dbReference type="InterPro" id="IPR007331">
    <property type="entry name" value="Htaa"/>
</dbReference>
<keyword evidence="2" id="KW-0812">Transmembrane</keyword>
<dbReference type="Gene3D" id="2.60.40.230">
    <property type="entry name" value="Neocarzinostatin-like"/>
    <property type="match status" value="2"/>
</dbReference>
<feature type="compositionally biased region" description="Pro residues" evidence="1">
    <location>
        <begin position="685"/>
        <end position="706"/>
    </location>
</feature>
<dbReference type="Pfam" id="PF04213">
    <property type="entry name" value="HtaA"/>
    <property type="match status" value="2"/>
</dbReference>
<feature type="transmembrane region" description="Helical" evidence="2">
    <location>
        <begin position="1185"/>
        <end position="1207"/>
    </location>
</feature>
<dbReference type="RefSeq" id="WP_349425835.1">
    <property type="nucleotide sequence ID" value="NZ_CP151632.1"/>
</dbReference>
<sequence length="1223" mass="123269">MTNPNRTDAPVRLDVAGAGEHVNMQPFLERSRAPLAALLTFLLVVAGALTAVPAFAAGPALSAPQLPRAGGTITVTGTGYSTTSPGLYLGLRATGASSDTFTVWIDTANTVGALPGLGATAPMNGDGSFSVDIPVPAYTEGTSYTLFSRKAHGVPDPSQNLTQPLEYIPAPAVATTTTLTVDPAASSLAGADFTLGATVEPAASGIVAYFNGDTQLGSAAVGSTITASIATAGTAQLKAVFTPADAAAFTGSTSAVVSYEITAPPVEPEPETPTPTVTVSKTTGLNADGETVTVSGSGFVPNAPATDGTRQPLAGKFGGSYIVFGKFLEEWTPSSGAPASARPGIDTKWGVHAADVATIGGAARGGIAIAADGTFETTLAVSRSEASELLAGNYGIYTYSGAGAKYAAFETYTPITFAEPAPVPSLAVSKTTGIDPEGDTITITGTDYSTAGKAIYGPSAGQPAGVYAQIGWLKETWRPSAGAVSGDRSNAYSVWAQGVQTQAPYLKWTDNGDGTADFTWTVDVDEATLEAKRLEGASLAVFTVGAGGVVQAVNELAVPIAFADPASVPAVDVTVTDASATVGATIEVAASHLGDMTGAYAAIIEKGTESAVTAGAGFVAVQYVRPITDGSFTVDLVAPAAKLDRSKQYEVLVWRQHSNPAADTIYARADVPFTAGDWEKLFPGTLPPIDPEPPVDPGTPVSPPPAAQGAGSLSWAISSSFASYITGDIAQGSIAVTGGATRAGGLFQFGQATGSTYDAATVTGAVSYNGSVRFTGHSGVLDVTIANPQVRVSSANSATLYVTSGGSQVAFATLDLSAAVRSTANSTVTYSRVPAALTASGRSQVFQGYTTELDPLTFTIGVAAAAPAGSTGTVATASATTARTTSLPATPPAVTGIDLDDDMLAALQNGEPVTVSASGFAANEDGIQVVVYSTPTLLGEVTADASGTATWTGTLPTTLPDGEHTLTFQGSVDRGIRFTLARAAVAAGCVVDAASLGWGFKESFRTYIEGIAAGGWELADVAYQYPGFVWNAGSGTVDAEDRTGLVTYGGSIRFTGHEGALDTTLANARVELAGDTGYLVFEVSGTTQAGEPVTAAGIRFAEFAVPDLELTDDGLVLDALPATLTEAGAAAFGTYAAGEELDPVSAVLPVAADCAVAPVAVEDETPVAEATKVEAISADQTTAPVWPWAVGGIALALGVGAVVWIVVIRRRATAGGSGDQTAA</sequence>
<proteinExistence type="predicted"/>
<accession>A0AAU6SDR1</accession>
<feature type="transmembrane region" description="Helical" evidence="2">
    <location>
        <begin position="35"/>
        <end position="56"/>
    </location>
</feature>
<feature type="region of interest" description="Disordered" evidence="1">
    <location>
        <begin position="684"/>
        <end position="707"/>
    </location>
</feature>
<organism evidence="4">
    <name type="scientific">Microbacterium sp. LWS13-1.2</name>
    <dbReference type="NCBI Taxonomy" id="3135264"/>
    <lineage>
        <taxon>Bacteria</taxon>
        <taxon>Bacillati</taxon>
        <taxon>Actinomycetota</taxon>
        <taxon>Actinomycetes</taxon>
        <taxon>Micrococcales</taxon>
        <taxon>Microbacteriaceae</taxon>
        <taxon>Microbacterium</taxon>
    </lineage>
</organism>
<evidence type="ECO:0000313" key="4">
    <source>
        <dbReference type="EMBL" id="WZO34992.1"/>
    </source>
</evidence>
<reference evidence="4" key="1">
    <citation type="submission" date="2024-04" db="EMBL/GenBank/DDBJ databases">
        <authorList>
            <person name="Roder T."/>
            <person name="Oberhansli S."/>
            <person name="Kreuzer M."/>
        </authorList>
    </citation>
    <scope>NUCLEOTIDE SEQUENCE</scope>
    <source>
        <strain evidence="4">LWS13-1.2</strain>
    </source>
</reference>
<keyword evidence="2" id="KW-0472">Membrane</keyword>
<gene>
    <name evidence="4" type="ORF">MRBLWS13_002665</name>
</gene>
<evidence type="ECO:0000259" key="3">
    <source>
        <dbReference type="Pfam" id="PF04213"/>
    </source>
</evidence>
<evidence type="ECO:0000256" key="1">
    <source>
        <dbReference type="SAM" id="MobiDB-lite"/>
    </source>
</evidence>
<feature type="domain" description="Htaa" evidence="3">
    <location>
        <begin position="994"/>
        <end position="1145"/>
    </location>
</feature>
<evidence type="ECO:0000256" key="2">
    <source>
        <dbReference type="SAM" id="Phobius"/>
    </source>
</evidence>
<protein>
    <submittedName>
        <fullName evidence="4">HtaA domain-containing protein</fullName>
    </submittedName>
</protein>
<dbReference type="EMBL" id="CP151632">
    <property type="protein sequence ID" value="WZO34992.1"/>
    <property type="molecule type" value="Genomic_DNA"/>
</dbReference>
<keyword evidence="2" id="KW-1133">Transmembrane helix</keyword>
<feature type="domain" description="Htaa" evidence="3">
    <location>
        <begin position="711"/>
        <end position="859"/>
    </location>
</feature>
<dbReference type="AlphaFoldDB" id="A0AAU6SDR1"/>
<name>A0AAU6SDR1_9MICO</name>